<dbReference type="InterPro" id="IPR001223">
    <property type="entry name" value="Glyco_hydro18_cat"/>
</dbReference>
<organism evidence="4 5">
    <name type="scientific">Batillaria attramentaria</name>
    <dbReference type="NCBI Taxonomy" id="370345"/>
    <lineage>
        <taxon>Eukaryota</taxon>
        <taxon>Metazoa</taxon>
        <taxon>Spiralia</taxon>
        <taxon>Lophotrochozoa</taxon>
        <taxon>Mollusca</taxon>
        <taxon>Gastropoda</taxon>
        <taxon>Caenogastropoda</taxon>
        <taxon>Sorbeoconcha</taxon>
        <taxon>Cerithioidea</taxon>
        <taxon>Batillariidae</taxon>
        <taxon>Batillaria</taxon>
    </lineage>
</organism>
<keyword evidence="2" id="KW-0472">Membrane</keyword>
<keyword evidence="2" id="KW-1133">Transmembrane helix</keyword>
<evidence type="ECO:0000313" key="5">
    <source>
        <dbReference type="Proteomes" id="UP001519460"/>
    </source>
</evidence>
<dbReference type="PANTHER" id="PTHR11177:SF317">
    <property type="entry name" value="CHITINASE 12-RELATED"/>
    <property type="match status" value="1"/>
</dbReference>
<dbReference type="Gene3D" id="3.20.20.80">
    <property type="entry name" value="Glycosidases"/>
    <property type="match status" value="4"/>
</dbReference>
<dbReference type="Proteomes" id="UP001519460">
    <property type="component" value="Unassembled WGS sequence"/>
</dbReference>
<evidence type="ECO:0000256" key="2">
    <source>
        <dbReference type="SAM" id="Phobius"/>
    </source>
</evidence>
<evidence type="ECO:0000259" key="3">
    <source>
        <dbReference type="PROSITE" id="PS51910"/>
    </source>
</evidence>
<sequence length="1539" mass="173288">MSNTTFTVPLCKLLQVYTDVKVLAAIGHWEKDGELAKMMRSSRKRRPFVRALTRFLRTHNLDGLTIHWTPPEQPKRHLARDISSLVREVAKAFLVEAKRSKKTRLILGLDIPADENQINAGFLASSISMLDVAFLKVHQMNVKWTWEKGSLLYRRPIGLWNADKAVRKWAELRLEASKIMLDLELAMNRRYITEAQSTTEDFPKPYYNTCQLELGRSEGRDMVFGPGYTFAALGDNGQFVDAQENSDSLIQKVSFAISYGMGGIHFVDLNYDDYKGRCLKSKKPPYDQFVKFPLAIAAVEACAVTQQGNASEFPATSTGLPQAIRRDFTGCRIMYCMYRNRFKKVTPKNTLHPEDIDATYCTHLMFGFFHLRNDTPSSEIGIHPSSEKDFETIEKLVRLKEDYPYLAIMLGLLDIEQANEGPLLIHIETVSNSYTKQERIALEAAVLLRQLNLDGLDLDWLFPTQKVNGSGFPHFLQTIRSVFAEEAERSGRIRLQLATAVYGHAIEYFTGLQQISAAVDIFRLDTTRMNYMVRGTPKNLSQEQDYMLRQPDIEAALKHIKKAKVRSTNVVLSLSFEARAYTYIPNRDFLQLNGYHQLPQTKTNGWAAYYEICPLKDEPGVTDNIDMEKGGQFLTYEEKGKNIYIRYQDETLIRTKTNMIMDKGFAGCFIPNLAADDYTGEGCNHGAFPLLTAAGSGCAQFERDHQATESPIAILGKELAATPTAGCVYVVCYYNNDARQRPGKGKMLPKDIDPTLCTHLIFSHAVLDGARVTASLPEDVGPEGTYNEFIKLKRRNNAAKMLLSIRGTRSSTYSKLASGPKGFTDFVSNAVKFTKEKGFDGIEIDWEVKRPEEVKKSDRDAFSSLMVMLNTTLKTQGLLLAVKLSGDLGVIERLYDGTVVGNVADLLMMNTYSWYHWQRNVFHYSPIFRRQTGVAAQATVNITVDAVTTMLISKRFPQEKLVVGIGLFGKTFTLTKRDFNEPGDESSSPGFSYNFTQQLGTVAAFEWCEVKKKGAKVKFIDEQLVPYMVYDNQWIGIENELSIKQKVRYSKLYRLGGVSIFSVDADDFRGSFCGSEPFPLLRAVKRECSVIGGASVALSKAAIRKQEESRRDDIKRVCYLSTENLERSRPTQFDATYIPFGICNHYIIDSLTFENDGAMSGLTPTTLNAIRTLKLLLLEDAYIKISFSIKASSETSFREVASSADKRRRLFETLMTIFRSQNLYGVDIQWTDVEASDASTYVDFIRLLHKTLRDNEKTFTYRSGDKFQLSLAVGKKPVKGVNYTLIEPVVDFVNVFSFDYAPGWDNLSHNNLMEDFKASVSDFLKAGVIKKKLIPGLPLYAKVFKGVLSKITSLHGRHFKSCVRVKGPLGVSTKTPGRWTYYELCYQIQADKHKGFKISGYTDDGKPMAGASSVYYNKKLWASYDSRNKIQDKVQWIVKEGLPGYTLYTIDGDVFLQAMCDFSVQEFPISHGALLASRGFKQFQYYKAAASAPPASRLALGSGWFGGRVGIRGTTPQALVISAMLGTVYYATITVLIRN</sequence>
<comment type="caution">
    <text evidence="4">The sequence shown here is derived from an EMBL/GenBank/DDBJ whole genome shotgun (WGS) entry which is preliminary data.</text>
</comment>
<accession>A0ABD0L0G4</accession>
<evidence type="ECO:0000313" key="4">
    <source>
        <dbReference type="EMBL" id="KAK7492549.1"/>
    </source>
</evidence>
<feature type="transmembrane region" description="Helical" evidence="2">
    <location>
        <begin position="1518"/>
        <end position="1537"/>
    </location>
</feature>
<gene>
    <name evidence="4" type="ORF">BaRGS_00016215</name>
</gene>
<feature type="domain" description="GH18" evidence="3">
    <location>
        <begin position="728"/>
        <end position="1091"/>
    </location>
</feature>
<keyword evidence="2" id="KW-0812">Transmembrane</keyword>
<feature type="domain" description="GH18" evidence="3">
    <location>
        <begin position="1"/>
        <end position="297"/>
    </location>
</feature>
<dbReference type="FunFam" id="3.10.50.10:FF:000001">
    <property type="entry name" value="Chitinase 3-like 1"/>
    <property type="match status" value="1"/>
</dbReference>
<dbReference type="PROSITE" id="PS51910">
    <property type="entry name" value="GH18_2"/>
    <property type="match status" value="4"/>
</dbReference>
<feature type="domain" description="GH18" evidence="3">
    <location>
        <begin position="1114"/>
        <end position="1466"/>
    </location>
</feature>
<dbReference type="SMART" id="SM00636">
    <property type="entry name" value="Glyco_18"/>
    <property type="match status" value="3"/>
</dbReference>
<dbReference type="PANTHER" id="PTHR11177">
    <property type="entry name" value="CHITINASE"/>
    <property type="match status" value="1"/>
</dbReference>
<dbReference type="Pfam" id="PF00704">
    <property type="entry name" value="Glyco_hydro_18"/>
    <property type="match status" value="4"/>
</dbReference>
<dbReference type="InterPro" id="IPR017853">
    <property type="entry name" value="GH"/>
</dbReference>
<keyword evidence="5" id="KW-1185">Reference proteome</keyword>
<dbReference type="InterPro" id="IPR050314">
    <property type="entry name" value="Glycosyl_Hydrlase_18"/>
</dbReference>
<evidence type="ECO:0000256" key="1">
    <source>
        <dbReference type="ARBA" id="ARBA00023157"/>
    </source>
</evidence>
<reference evidence="4 5" key="1">
    <citation type="journal article" date="2023" name="Sci. Data">
        <title>Genome assembly of the Korean intertidal mud-creeper Batillaria attramentaria.</title>
        <authorList>
            <person name="Patra A.K."/>
            <person name="Ho P.T."/>
            <person name="Jun S."/>
            <person name="Lee S.J."/>
            <person name="Kim Y."/>
            <person name="Won Y.J."/>
        </authorList>
    </citation>
    <scope>NUCLEOTIDE SEQUENCE [LARGE SCALE GENOMIC DNA]</scope>
    <source>
        <strain evidence="4">Wonlab-2016</strain>
    </source>
</reference>
<dbReference type="SUPFAM" id="SSF51445">
    <property type="entry name" value="(Trans)glycosidases"/>
    <property type="match status" value="4"/>
</dbReference>
<protein>
    <recommendedName>
        <fullName evidence="3">GH18 domain-containing protein</fullName>
    </recommendedName>
</protein>
<dbReference type="InterPro" id="IPR029070">
    <property type="entry name" value="Chitinase_insertion_sf"/>
</dbReference>
<keyword evidence="1" id="KW-1015">Disulfide bond</keyword>
<feature type="domain" description="GH18" evidence="3">
    <location>
        <begin position="332"/>
        <end position="701"/>
    </location>
</feature>
<dbReference type="SUPFAM" id="SSF54556">
    <property type="entry name" value="Chitinase insertion domain"/>
    <property type="match status" value="1"/>
</dbReference>
<dbReference type="Gene3D" id="3.10.50.10">
    <property type="match status" value="3"/>
</dbReference>
<proteinExistence type="predicted"/>
<dbReference type="EMBL" id="JACVVK020000102">
    <property type="protein sequence ID" value="KAK7492549.1"/>
    <property type="molecule type" value="Genomic_DNA"/>
</dbReference>
<dbReference type="InterPro" id="IPR011583">
    <property type="entry name" value="Chitinase_II/V-like_cat"/>
</dbReference>
<name>A0ABD0L0G4_9CAEN</name>